<proteinExistence type="inferred from homology"/>
<organism evidence="10 11">
    <name type="scientific">Crassostrea virginica</name>
    <name type="common">Eastern oyster</name>
    <dbReference type="NCBI Taxonomy" id="6565"/>
    <lineage>
        <taxon>Eukaryota</taxon>
        <taxon>Metazoa</taxon>
        <taxon>Spiralia</taxon>
        <taxon>Lophotrochozoa</taxon>
        <taxon>Mollusca</taxon>
        <taxon>Bivalvia</taxon>
        <taxon>Autobranchia</taxon>
        <taxon>Pteriomorphia</taxon>
        <taxon>Ostreida</taxon>
        <taxon>Ostreoidea</taxon>
        <taxon>Ostreidae</taxon>
        <taxon>Crassostrea</taxon>
    </lineage>
</organism>
<comment type="subcellular location">
    <subcellularLocation>
        <location evidence="7">Mitochondrion inner membrane</location>
        <topology evidence="7">Single-pass membrane protein</topology>
    </subcellularLocation>
</comment>
<gene>
    <name evidence="11" type="primary">LOC111133070</name>
</gene>
<comment type="function">
    <text evidence="7">Component of the MICOS complex, a large protein complex of the mitochondrial inner membrane that plays crucial roles in the maintenance of crista junctions, inner membrane architecture, and formation of contact sites to the outer membrane.</text>
</comment>
<dbReference type="RefSeq" id="XP_022336854.1">
    <property type="nucleotide sequence ID" value="XM_022481146.1"/>
</dbReference>
<dbReference type="AlphaFoldDB" id="A0A8B8EB01"/>
<feature type="coiled-coil region" evidence="8">
    <location>
        <begin position="238"/>
        <end position="279"/>
    </location>
</feature>
<comment type="similarity">
    <text evidence="1 7">Belongs to the MICOS complex subunit Mic60 family.</text>
</comment>
<evidence type="ECO:0000256" key="3">
    <source>
        <dbReference type="ARBA" id="ARBA00022792"/>
    </source>
</evidence>
<keyword evidence="6" id="KW-0472">Membrane</keyword>
<keyword evidence="2 7" id="KW-0812">Transmembrane</keyword>
<name>A0A8B8EB01_CRAVI</name>
<keyword evidence="3 7" id="KW-0999">Mitochondrion inner membrane</keyword>
<evidence type="ECO:0000313" key="11">
    <source>
        <dbReference type="RefSeq" id="XP_022336854.1"/>
    </source>
</evidence>
<feature type="compositionally biased region" description="Pro residues" evidence="9">
    <location>
        <begin position="127"/>
        <end position="138"/>
    </location>
</feature>
<feature type="region of interest" description="Disordered" evidence="9">
    <location>
        <begin position="90"/>
        <end position="150"/>
    </location>
</feature>
<dbReference type="InterPro" id="IPR019133">
    <property type="entry name" value="MIC60"/>
</dbReference>
<dbReference type="GO" id="GO:0061617">
    <property type="term" value="C:MICOS complex"/>
    <property type="evidence" value="ECO:0007669"/>
    <property type="project" value="TreeGrafter"/>
</dbReference>
<evidence type="ECO:0000256" key="5">
    <source>
        <dbReference type="ARBA" id="ARBA00023128"/>
    </source>
</evidence>
<feature type="coiled-coil region" evidence="8">
    <location>
        <begin position="340"/>
        <end position="382"/>
    </location>
</feature>
<dbReference type="Pfam" id="PF09731">
    <property type="entry name" value="Mitofilin"/>
    <property type="match status" value="1"/>
</dbReference>
<evidence type="ECO:0000256" key="2">
    <source>
        <dbReference type="ARBA" id="ARBA00022692"/>
    </source>
</evidence>
<dbReference type="OrthoDB" id="10261039at2759"/>
<keyword evidence="8" id="KW-0175">Coiled coil</keyword>
<evidence type="ECO:0000256" key="8">
    <source>
        <dbReference type="SAM" id="Coils"/>
    </source>
</evidence>
<reference evidence="11" key="1">
    <citation type="submission" date="2025-08" db="UniProtKB">
        <authorList>
            <consortium name="RefSeq"/>
        </authorList>
    </citation>
    <scope>IDENTIFICATION</scope>
    <source>
        <tissue evidence="11">Whole sample</tissue>
    </source>
</reference>
<dbReference type="GO" id="GO:0042407">
    <property type="term" value="P:cristae formation"/>
    <property type="evidence" value="ECO:0007669"/>
    <property type="project" value="TreeGrafter"/>
</dbReference>
<feature type="compositionally biased region" description="Basic and acidic residues" evidence="9">
    <location>
        <begin position="109"/>
        <end position="125"/>
    </location>
</feature>
<dbReference type="Proteomes" id="UP000694844">
    <property type="component" value="Chromosome 5"/>
</dbReference>
<evidence type="ECO:0000256" key="6">
    <source>
        <dbReference type="ARBA" id="ARBA00023136"/>
    </source>
</evidence>
<keyword evidence="10" id="KW-1185">Reference proteome</keyword>
<dbReference type="PANTHER" id="PTHR15415">
    <property type="entry name" value="MITOFILIN"/>
    <property type="match status" value="1"/>
</dbReference>
<evidence type="ECO:0000256" key="9">
    <source>
        <dbReference type="SAM" id="MobiDB-lite"/>
    </source>
</evidence>
<evidence type="ECO:0000256" key="1">
    <source>
        <dbReference type="ARBA" id="ARBA00010877"/>
    </source>
</evidence>
<dbReference type="PANTHER" id="PTHR15415:SF7">
    <property type="entry name" value="MICOS COMPLEX SUBUNIT MIC60"/>
    <property type="match status" value="1"/>
</dbReference>
<evidence type="ECO:0000313" key="10">
    <source>
        <dbReference type="Proteomes" id="UP000694844"/>
    </source>
</evidence>
<keyword evidence="5 7" id="KW-0496">Mitochondrion</keyword>
<keyword evidence="4" id="KW-1133">Transmembrane helix</keyword>
<comment type="subunit">
    <text evidence="7">Component of the mitochondrial contact site and cristae organizing system (MICOS) complex.</text>
</comment>
<sequence length="692" mass="78261">MWRAAARGVTPRIKSSTVVKPLQQRCMATGVPPQKGGKLKWFILLPSAALGGAAAYGEFVDPEFKKLMEQNVYTPFQDYVYNPIMELMSGSGKSSEEEQKPLAKVIQTKTEEKKPEPKKEPEKPAVKAPPPAPAPAPSSTPGMSAKEREKLDIEQKLQQQREKEKAENTALESKLQDLMDVCKKGAQEASDLQNEVITAVKKHAEALRTAMDDKTDILNKEGQWQAVTEAFQKREVITENAKKVMDSLRSEKEKLKAMVEEARNNKSTKSNKVLNAAQEAYNTVSSKLNAIESAIAKSESENRGLVKFNDLVEEGKKKFQRELESLMPDVKPGKGKKLSEQELNSLIAHAHRRIEQLQHQLANHLALEKERIQQALESQRQADESVCDRRIQDEAQKIRNSTDLEKQKWDEEARIQFEVELRQQLARQAAAHSDHLQEVLKVQERELLQKYERQFNLKFIEERQAFQAEIAGWVARLKGIETAVENRAAAEKIAREAQDLWLACLALNGTIRRGREEELSWEERLKPLGNEIVAVYDAAGNHPFVNMVVSTIPEKAYVRGVWTEDTLRERFEKVTGVCKKVAAIDECGGTLYKYFISYLQSVFISFRSYDIKSLSDQVDVGNMDNFEILANASYWMDRGDFETAVRYMNQLQGEARKVASDWLKEAKLLLETRQAAFALTAFASASGLGTVF</sequence>
<accession>A0A8B8EB01</accession>
<dbReference type="KEGG" id="cvn:111133070"/>
<evidence type="ECO:0000256" key="7">
    <source>
        <dbReference type="RuleBase" id="RU363000"/>
    </source>
</evidence>
<dbReference type="GeneID" id="111133070"/>
<evidence type="ECO:0000256" key="4">
    <source>
        <dbReference type="ARBA" id="ARBA00022989"/>
    </source>
</evidence>
<protein>
    <recommendedName>
        <fullName evidence="7">MICOS complex subunit MIC60</fullName>
    </recommendedName>
    <alternativeName>
        <fullName evidence="7">Mitofilin</fullName>
    </alternativeName>
</protein>